<feature type="transmembrane region" description="Helical" evidence="1">
    <location>
        <begin position="70"/>
        <end position="100"/>
    </location>
</feature>
<keyword evidence="3" id="KW-1185">Reference proteome</keyword>
<feature type="transmembrane region" description="Helical" evidence="1">
    <location>
        <begin position="215"/>
        <end position="235"/>
    </location>
</feature>
<organism evidence="2 3">
    <name type="scientific">Polytolypa hystricis (strain UAMH7299)</name>
    <dbReference type="NCBI Taxonomy" id="1447883"/>
    <lineage>
        <taxon>Eukaryota</taxon>
        <taxon>Fungi</taxon>
        <taxon>Dikarya</taxon>
        <taxon>Ascomycota</taxon>
        <taxon>Pezizomycotina</taxon>
        <taxon>Eurotiomycetes</taxon>
        <taxon>Eurotiomycetidae</taxon>
        <taxon>Onygenales</taxon>
        <taxon>Onygenales incertae sedis</taxon>
        <taxon>Polytolypa</taxon>
    </lineage>
</organism>
<keyword evidence="1" id="KW-0812">Transmembrane</keyword>
<sequence>MSLDNTSLSLSARLLCYLGPPSAILLTYTASPRTALLSPIALLPTAILYKKWQKSNSTNPSRRGDLEVMVWTYAASGTLGLTLVALTQFAICTAATYLLFGNGQMRTDFLTELCRGSIDGLTADELARRAELAATWQNWVFSGVFTFVVTGLVEETLKYLPIAYARRRGIIKQRQRRNRAYIDYAISAALGFGFVEALGFLYIACENERQTGLKLGLTILERMVGFTGHLLVSALTGLRATRRDFYGGEEEKKMSWWAVTGPAILFHGAFNFVAISFSVLEGNVGWIHPTGVGNTVSMVGIAASLVGAAAWMVRGEWKALNERDRKPQ</sequence>
<comment type="caution">
    <text evidence="2">The sequence shown here is derived from an EMBL/GenBank/DDBJ whole genome shotgun (WGS) entry which is preliminary data.</text>
</comment>
<feature type="transmembrane region" description="Helical" evidence="1">
    <location>
        <begin position="181"/>
        <end position="203"/>
    </location>
</feature>
<dbReference type="Pfam" id="PF13367">
    <property type="entry name" value="PrsW-protease"/>
    <property type="match status" value="1"/>
</dbReference>
<dbReference type="PANTHER" id="PTHR36844">
    <property type="entry name" value="PROTEASE PRSW"/>
    <property type="match status" value="1"/>
</dbReference>
<feature type="transmembrane region" description="Helical" evidence="1">
    <location>
        <begin position="292"/>
        <end position="313"/>
    </location>
</feature>
<dbReference type="EMBL" id="PDNA01000136">
    <property type="protein sequence ID" value="PGH11156.1"/>
    <property type="molecule type" value="Genomic_DNA"/>
</dbReference>
<dbReference type="AlphaFoldDB" id="A0A2B7XPT3"/>
<keyword evidence="1" id="KW-0472">Membrane</keyword>
<dbReference type="PANTHER" id="PTHR36844:SF1">
    <property type="entry name" value="PROTEASE PRSW"/>
    <property type="match status" value="1"/>
</dbReference>
<keyword evidence="1" id="KW-1133">Transmembrane helix</keyword>
<protein>
    <recommendedName>
        <fullName evidence="4">PrsW family intramembrane metalloprotease</fullName>
    </recommendedName>
</protein>
<dbReference type="InterPro" id="IPR026898">
    <property type="entry name" value="PrsW"/>
</dbReference>
<dbReference type="GO" id="GO:0008233">
    <property type="term" value="F:peptidase activity"/>
    <property type="evidence" value="ECO:0007669"/>
    <property type="project" value="InterPro"/>
</dbReference>
<gene>
    <name evidence="2" type="ORF">AJ80_07258</name>
</gene>
<evidence type="ECO:0000313" key="2">
    <source>
        <dbReference type="EMBL" id="PGH11156.1"/>
    </source>
</evidence>
<dbReference type="STRING" id="1447883.A0A2B7XPT3"/>
<evidence type="ECO:0000256" key="1">
    <source>
        <dbReference type="SAM" id="Phobius"/>
    </source>
</evidence>
<dbReference type="OrthoDB" id="125546at2759"/>
<dbReference type="Proteomes" id="UP000224634">
    <property type="component" value="Unassembled WGS sequence"/>
</dbReference>
<evidence type="ECO:0008006" key="4">
    <source>
        <dbReference type="Google" id="ProtNLM"/>
    </source>
</evidence>
<reference evidence="2 3" key="1">
    <citation type="submission" date="2017-10" db="EMBL/GenBank/DDBJ databases">
        <title>Comparative genomics in systemic dimorphic fungi from Ajellomycetaceae.</title>
        <authorList>
            <person name="Munoz J.F."/>
            <person name="Mcewen J.G."/>
            <person name="Clay O.K."/>
            <person name="Cuomo C.A."/>
        </authorList>
    </citation>
    <scope>NUCLEOTIDE SEQUENCE [LARGE SCALE GENOMIC DNA]</scope>
    <source>
        <strain evidence="2 3">UAMH7299</strain>
    </source>
</reference>
<name>A0A2B7XPT3_POLH7</name>
<evidence type="ECO:0000313" key="3">
    <source>
        <dbReference type="Proteomes" id="UP000224634"/>
    </source>
</evidence>
<accession>A0A2B7XPT3</accession>
<feature type="transmembrane region" description="Helical" evidence="1">
    <location>
        <begin position="256"/>
        <end position="280"/>
    </location>
</feature>
<proteinExistence type="predicted"/>